<sequence>VSVSVSVSVCAPPVSVSSRRVCVRFVLLWRVFAFKRAICEFRRLLIKFCIYSSFADVCLLT</sequence>
<evidence type="ECO:0000313" key="2">
    <source>
        <dbReference type="Proteomes" id="UP001059596"/>
    </source>
</evidence>
<evidence type="ECO:0000313" key="1">
    <source>
        <dbReference type="EMBL" id="KAI8045448.1"/>
    </source>
</evidence>
<protein>
    <submittedName>
        <fullName evidence="1">Uncharacterized protein</fullName>
    </submittedName>
</protein>
<reference evidence="1" key="1">
    <citation type="journal article" date="2023" name="Genome Biol. Evol.">
        <title>Long-read-based Genome Assembly of Drosophila gunungcola Reveals Fewer Chemosensory Genes in Flower-breeding Species.</title>
        <authorList>
            <person name="Negi A."/>
            <person name="Liao B.Y."/>
            <person name="Yeh S.D."/>
        </authorList>
    </citation>
    <scope>NUCLEOTIDE SEQUENCE</scope>
    <source>
        <strain evidence="1">Sukarami</strain>
    </source>
</reference>
<organism evidence="1 2">
    <name type="scientific">Drosophila gunungcola</name>
    <name type="common">fruit fly</name>
    <dbReference type="NCBI Taxonomy" id="103775"/>
    <lineage>
        <taxon>Eukaryota</taxon>
        <taxon>Metazoa</taxon>
        <taxon>Ecdysozoa</taxon>
        <taxon>Arthropoda</taxon>
        <taxon>Hexapoda</taxon>
        <taxon>Insecta</taxon>
        <taxon>Pterygota</taxon>
        <taxon>Neoptera</taxon>
        <taxon>Endopterygota</taxon>
        <taxon>Diptera</taxon>
        <taxon>Brachycera</taxon>
        <taxon>Muscomorpha</taxon>
        <taxon>Ephydroidea</taxon>
        <taxon>Drosophilidae</taxon>
        <taxon>Drosophila</taxon>
        <taxon>Sophophora</taxon>
    </lineage>
</organism>
<dbReference type="EMBL" id="JAMKOV010000001">
    <property type="protein sequence ID" value="KAI8045448.1"/>
    <property type="molecule type" value="Genomic_DNA"/>
</dbReference>
<dbReference type="AlphaFoldDB" id="A0A9P9YZ02"/>
<name>A0A9P9YZ02_9MUSC</name>
<proteinExistence type="predicted"/>
<accession>A0A9P9YZ02</accession>
<dbReference type="Proteomes" id="UP001059596">
    <property type="component" value="Chromosome 3R"/>
</dbReference>
<feature type="non-terminal residue" evidence="1">
    <location>
        <position position="1"/>
    </location>
</feature>
<comment type="caution">
    <text evidence="1">The sequence shown here is derived from an EMBL/GenBank/DDBJ whole genome shotgun (WGS) entry which is preliminary data.</text>
</comment>
<keyword evidence="2" id="KW-1185">Reference proteome</keyword>
<gene>
    <name evidence="1" type="ORF">M5D96_001629</name>
</gene>